<dbReference type="InterPro" id="IPR001638">
    <property type="entry name" value="Solute-binding_3/MltF_N"/>
</dbReference>
<name>A0A5C5SE92_9STRE</name>
<proteinExistence type="predicted"/>
<dbReference type="PANTHER" id="PTHR35936:SF19">
    <property type="entry name" value="AMINO-ACID-BINDING PROTEIN YXEM-RELATED"/>
    <property type="match status" value="1"/>
</dbReference>
<evidence type="ECO:0000256" key="2">
    <source>
        <dbReference type="SAM" id="SignalP"/>
    </source>
</evidence>
<evidence type="ECO:0000256" key="1">
    <source>
        <dbReference type="ARBA" id="ARBA00022729"/>
    </source>
</evidence>
<dbReference type="Pfam" id="PF00497">
    <property type="entry name" value="SBP_bac_3"/>
    <property type="match status" value="1"/>
</dbReference>
<dbReference type="SMART" id="SM00062">
    <property type="entry name" value="PBPb"/>
    <property type="match status" value="1"/>
</dbReference>
<dbReference type="Proteomes" id="UP000317430">
    <property type="component" value="Unassembled WGS sequence"/>
</dbReference>
<dbReference type="SUPFAM" id="SSF53850">
    <property type="entry name" value="Periplasmic binding protein-like II"/>
    <property type="match status" value="1"/>
</dbReference>
<feature type="chain" id="PRO_5023051827" evidence="2">
    <location>
        <begin position="28"/>
        <end position="271"/>
    </location>
</feature>
<dbReference type="AlphaFoldDB" id="A0A5C5SE92"/>
<sequence length="271" mass="30138">MTNKFFKLALLMTLVGVSLCCQLTVSAKTKVRVATDSDTAPFTYKDKNRFTGYDIDVLRAVFQNSKDYQLTFETVPFASILTGLDAGRYQIAANNFNYSAERASKYLYSQPISQSNYAIASQKGYKQLADLSGKKTSAYAGASYTQVLENWNQANPAKEPIAINYVANSVPLAQRLQEVESGKSDFIFFDAISLKTISQEQGIQVDIQPLTDQVGEDKDGLEYFLFAKGKEGKKLQAFVNKRLTSLEKDGTLKKLSEKYFGGDFVSLLSEK</sequence>
<evidence type="ECO:0000313" key="4">
    <source>
        <dbReference type="EMBL" id="TWS98121.1"/>
    </source>
</evidence>
<keyword evidence="5" id="KW-1185">Reference proteome</keyword>
<gene>
    <name evidence="4" type="ORF">FRX57_04120</name>
</gene>
<keyword evidence="1 2" id="KW-0732">Signal</keyword>
<reference evidence="4 5" key="1">
    <citation type="submission" date="2019-08" db="EMBL/GenBank/DDBJ databases">
        <authorList>
            <person name="Lei W."/>
        </authorList>
    </citation>
    <scope>NUCLEOTIDE SEQUENCE [LARGE SCALE GENOMIC DNA]</scope>
    <source>
        <strain evidence="4 5">CCUG 66496</strain>
    </source>
</reference>
<dbReference type="RefSeq" id="WP_146566982.1">
    <property type="nucleotide sequence ID" value="NZ_VOHL01000002.1"/>
</dbReference>
<dbReference type="EMBL" id="VOHL01000002">
    <property type="protein sequence ID" value="TWS98121.1"/>
    <property type="molecule type" value="Genomic_DNA"/>
</dbReference>
<feature type="signal peptide" evidence="2">
    <location>
        <begin position="1"/>
        <end position="27"/>
    </location>
</feature>
<dbReference type="Gene3D" id="3.40.190.10">
    <property type="entry name" value="Periplasmic binding protein-like II"/>
    <property type="match status" value="2"/>
</dbReference>
<dbReference type="PANTHER" id="PTHR35936">
    <property type="entry name" value="MEMBRANE-BOUND LYTIC MUREIN TRANSGLYCOSYLASE F"/>
    <property type="match status" value="1"/>
</dbReference>
<organism evidence="4 5">
    <name type="scientific">Streptococcus cuniculipharyngis</name>
    <dbReference type="NCBI Taxonomy" id="1562651"/>
    <lineage>
        <taxon>Bacteria</taxon>
        <taxon>Bacillati</taxon>
        <taxon>Bacillota</taxon>
        <taxon>Bacilli</taxon>
        <taxon>Lactobacillales</taxon>
        <taxon>Streptococcaceae</taxon>
        <taxon>Streptococcus</taxon>
    </lineage>
</organism>
<accession>A0A5C5SE92</accession>
<evidence type="ECO:0000313" key="5">
    <source>
        <dbReference type="Proteomes" id="UP000317430"/>
    </source>
</evidence>
<comment type="caution">
    <text evidence="4">The sequence shown here is derived from an EMBL/GenBank/DDBJ whole genome shotgun (WGS) entry which is preliminary data.</text>
</comment>
<protein>
    <submittedName>
        <fullName evidence="4">Transporter substrate-binding domain-containing protein</fullName>
    </submittedName>
</protein>
<feature type="domain" description="Solute-binding protein family 3/N-terminal" evidence="3">
    <location>
        <begin position="30"/>
        <end position="263"/>
    </location>
</feature>
<evidence type="ECO:0000259" key="3">
    <source>
        <dbReference type="SMART" id="SM00062"/>
    </source>
</evidence>
<dbReference type="OrthoDB" id="8613538at2"/>